<protein>
    <submittedName>
        <fullName evidence="5">AraC family transcriptional regulator</fullName>
    </submittedName>
</protein>
<dbReference type="AlphaFoldDB" id="A0A2T6AD29"/>
<dbReference type="InterPro" id="IPR018060">
    <property type="entry name" value="HTH_AraC"/>
</dbReference>
<name>A0A2T6AD29_9FLAO</name>
<evidence type="ECO:0000313" key="6">
    <source>
        <dbReference type="Proteomes" id="UP000244174"/>
    </source>
</evidence>
<keyword evidence="3" id="KW-0804">Transcription</keyword>
<dbReference type="PROSITE" id="PS01124">
    <property type="entry name" value="HTH_ARAC_FAMILY_2"/>
    <property type="match status" value="1"/>
</dbReference>
<dbReference type="Proteomes" id="UP000244174">
    <property type="component" value="Unassembled WGS sequence"/>
</dbReference>
<dbReference type="RefSeq" id="WP_245889719.1">
    <property type="nucleotide sequence ID" value="NZ_QBKQ01000004.1"/>
</dbReference>
<dbReference type="PROSITE" id="PS00041">
    <property type="entry name" value="HTH_ARAC_FAMILY_1"/>
    <property type="match status" value="1"/>
</dbReference>
<proteinExistence type="predicted"/>
<evidence type="ECO:0000256" key="1">
    <source>
        <dbReference type="ARBA" id="ARBA00023015"/>
    </source>
</evidence>
<dbReference type="InterPro" id="IPR009057">
    <property type="entry name" value="Homeodomain-like_sf"/>
</dbReference>
<dbReference type="PANTHER" id="PTHR43280:SF2">
    <property type="entry name" value="HTH-TYPE TRANSCRIPTIONAL REGULATOR EXSA"/>
    <property type="match status" value="1"/>
</dbReference>
<keyword evidence="2" id="KW-0238">DNA-binding</keyword>
<keyword evidence="1" id="KW-0805">Transcription regulation</keyword>
<dbReference type="SUPFAM" id="SSF46689">
    <property type="entry name" value="Homeodomain-like"/>
    <property type="match status" value="1"/>
</dbReference>
<dbReference type="SMART" id="SM00342">
    <property type="entry name" value="HTH_ARAC"/>
    <property type="match status" value="1"/>
</dbReference>
<evidence type="ECO:0000256" key="3">
    <source>
        <dbReference type="ARBA" id="ARBA00023163"/>
    </source>
</evidence>
<evidence type="ECO:0000259" key="4">
    <source>
        <dbReference type="PROSITE" id="PS01124"/>
    </source>
</evidence>
<comment type="caution">
    <text evidence="5">The sequence shown here is derived from an EMBL/GenBank/DDBJ whole genome shotgun (WGS) entry which is preliminary data.</text>
</comment>
<gene>
    <name evidence="5" type="ORF">C8P64_3218</name>
</gene>
<dbReference type="GO" id="GO:0043565">
    <property type="term" value="F:sequence-specific DNA binding"/>
    <property type="evidence" value="ECO:0007669"/>
    <property type="project" value="InterPro"/>
</dbReference>
<dbReference type="InterPro" id="IPR018062">
    <property type="entry name" value="HTH_AraC-typ_CS"/>
</dbReference>
<dbReference type="Pfam" id="PF12833">
    <property type="entry name" value="HTH_18"/>
    <property type="match status" value="1"/>
</dbReference>
<reference evidence="5 6" key="1">
    <citation type="submission" date="2018-04" db="EMBL/GenBank/DDBJ databases">
        <title>Genomic Encyclopedia of Archaeal and Bacterial Type Strains, Phase II (KMG-II): from individual species to whole genera.</title>
        <authorList>
            <person name="Goeker M."/>
        </authorList>
    </citation>
    <scope>NUCLEOTIDE SEQUENCE [LARGE SCALE GENOMIC DNA]</scope>
    <source>
        <strain evidence="5 6">DSM 23082</strain>
    </source>
</reference>
<dbReference type="PANTHER" id="PTHR43280">
    <property type="entry name" value="ARAC-FAMILY TRANSCRIPTIONAL REGULATOR"/>
    <property type="match status" value="1"/>
</dbReference>
<dbReference type="Gene3D" id="1.10.10.60">
    <property type="entry name" value="Homeodomain-like"/>
    <property type="match status" value="1"/>
</dbReference>
<evidence type="ECO:0000313" key="5">
    <source>
        <dbReference type="EMBL" id="PTX41718.1"/>
    </source>
</evidence>
<organism evidence="5 6">
    <name type="scientific">Christiangramia gaetbulicola</name>
    <dbReference type="NCBI Taxonomy" id="703340"/>
    <lineage>
        <taxon>Bacteria</taxon>
        <taxon>Pseudomonadati</taxon>
        <taxon>Bacteroidota</taxon>
        <taxon>Flavobacteriia</taxon>
        <taxon>Flavobacteriales</taxon>
        <taxon>Flavobacteriaceae</taxon>
        <taxon>Christiangramia</taxon>
    </lineage>
</organism>
<dbReference type="GO" id="GO:0003700">
    <property type="term" value="F:DNA-binding transcription factor activity"/>
    <property type="evidence" value="ECO:0007669"/>
    <property type="project" value="InterPro"/>
</dbReference>
<evidence type="ECO:0000256" key="2">
    <source>
        <dbReference type="ARBA" id="ARBA00023125"/>
    </source>
</evidence>
<dbReference type="EMBL" id="QBKQ01000004">
    <property type="protein sequence ID" value="PTX41718.1"/>
    <property type="molecule type" value="Genomic_DNA"/>
</dbReference>
<feature type="domain" description="HTH araC/xylS-type" evidence="4">
    <location>
        <begin position="98"/>
        <end position="177"/>
    </location>
</feature>
<sequence length="188" mass="21774">MEEKTINIRNVVCQRCIMTVEDILNRMNIPFKEVSLGQAILNRDLEPRERIALEKEFEKVGFEIIQDRNEKLINNIKSLIIEKVYSEDTSVEKLSGLLTSELNYDYSHITHVFTENEGQSIQKFYNAVRIERVKELLNYDDWSIAMIADNLGYSTPAYLSTSFKNATGLTPSEYKKKHASDRKTLDSI</sequence>
<keyword evidence="6" id="KW-1185">Reference proteome</keyword>
<accession>A0A2T6AD29</accession>